<sequence length="263" mass="28899">MVTTISETGLNSMSEKAEILHLDTLGLKLSTADGSLMKYCGYIEGTLCIPSMSHIALDVPILVIKDNSFNRDCPVIVGTNVIRLMRDMVSQNDSDVIPEEWNIAIASLNVTSFAAKLSSKRPVKLGPYETVSLNCVARGVNHAIANVVTENHDPSANYSVCPRVIKMQQHGNCCKISVKVCNMTGKPIVLKPKSHVCQISEVEVIDHLSSSFQNESQQKTPVNECTNDLGVKIDTENLTPEQVQRVQQVQEIGHRCFPKVLLI</sequence>
<dbReference type="EMBL" id="JAIWYP010000014">
    <property type="protein sequence ID" value="KAH3712672.1"/>
    <property type="molecule type" value="Genomic_DNA"/>
</dbReference>
<accession>A0A9D3Z6F2</accession>
<evidence type="ECO:0000313" key="2">
    <source>
        <dbReference type="Proteomes" id="UP000828390"/>
    </source>
</evidence>
<name>A0A9D3Z6F2_DREPO</name>
<dbReference type="Proteomes" id="UP000828390">
    <property type="component" value="Unassembled WGS sequence"/>
</dbReference>
<comment type="caution">
    <text evidence="1">The sequence shown here is derived from an EMBL/GenBank/DDBJ whole genome shotgun (WGS) entry which is preliminary data.</text>
</comment>
<evidence type="ECO:0000313" key="1">
    <source>
        <dbReference type="EMBL" id="KAH3712672.1"/>
    </source>
</evidence>
<gene>
    <name evidence="1" type="ORF">DPMN_072425</name>
</gene>
<reference evidence="1" key="1">
    <citation type="journal article" date="2019" name="bioRxiv">
        <title>The Genome of the Zebra Mussel, Dreissena polymorpha: A Resource for Invasive Species Research.</title>
        <authorList>
            <person name="McCartney M.A."/>
            <person name="Auch B."/>
            <person name="Kono T."/>
            <person name="Mallez S."/>
            <person name="Zhang Y."/>
            <person name="Obille A."/>
            <person name="Becker A."/>
            <person name="Abrahante J.E."/>
            <person name="Garbe J."/>
            <person name="Badalamenti J.P."/>
            <person name="Herman A."/>
            <person name="Mangelson H."/>
            <person name="Liachko I."/>
            <person name="Sullivan S."/>
            <person name="Sone E.D."/>
            <person name="Koren S."/>
            <person name="Silverstein K.A.T."/>
            <person name="Beckman K.B."/>
            <person name="Gohl D.M."/>
        </authorList>
    </citation>
    <scope>NUCLEOTIDE SEQUENCE</scope>
    <source>
        <strain evidence="1">Duluth1</strain>
        <tissue evidence="1">Whole animal</tissue>
    </source>
</reference>
<proteinExistence type="predicted"/>
<organism evidence="1 2">
    <name type="scientific">Dreissena polymorpha</name>
    <name type="common">Zebra mussel</name>
    <name type="synonym">Mytilus polymorpha</name>
    <dbReference type="NCBI Taxonomy" id="45954"/>
    <lineage>
        <taxon>Eukaryota</taxon>
        <taxon>Metazoa</taxon>
        <taxon>Spiralia</taxon>
        <taxon>Lophotrochozoa</taxon>
        <taxon>Mollusca</taxon>
        <taxon>Bivalvia</taxon>
        <taxon>Autobranchia</taxon>
        <taxon>Heteroconchia</taxon>
        <taxon>Euheterodonta</taxon>
        <taxon>Imparidentia</taxon>
        <taxon>Neoheterodontei</taxon>
        <taxon>Myida</taxon>
        <taxon>Dreissenoidea</taxon>
        <taxon>Dreissenidae</taxon>
        <taxon>Dreissena</taxon>
    </lineage>
</organism>
<reference evidence="1" key="2">
    <citation type="submission" date="2020-11" db="EMBL/GenBank/DDBJ databases">
        <authorList>
            <person name="McCartney M.A."/>
            <person name="Auch B."/>
            <person name="Kono T."/>
            <person name="Mallez S."/>
            <person name="Becker A."/>
            <person name="Gohl D.M."/>
            <person name="Silverstein K.A.T."/>
            <person name="Koren S."/>
            <person name="Bechman K.B."/>
            <person name="Herman A."/>
            <person name="Abrahante J.E."/>
            <person name="Garbe J."/>
        </authorList>
    </citation>
    <scope>NUCLEOTIDE SEQUENCE</scope>
    <source>
        <strain evidence="1">Duluth1</strain>
        <tissue evidence="1">Whole animal</tissue>
    </source>
</reference>
<protein>
    <submittedName>
        <fullName evidence="1">Uncharacterized protein</fullName>
    </submittedName>
</protein>
<keyword evidence="2" id="KW-1185">Reference proteome</keyword>
<dbReference type="AlphaFoldDB" id="A0A9D3Z6F2"/>